<dbReference type="PIRSF" id="PIRSF000114">
    <property type="entry name" value="Glycerol-3-P_dh"/>
    <property type="match status" value="1"/>
</dbReference>
<feature type="domain" description="Glycerol-3-phosphate dehydrogenase NAD-dependent N-terminal" evidence="3">
    <location>
        <begin position="12"/>
        <end position="173"/>
    </location>
</feature>
<dbReference type="GO" id="GO:0047952">
    <property type="term" value="F:glycerol-3-phosphate dehydrogenase [NAD(P)+] activity"/>
    <property type="evidence" value="ECO:0007669"/>
    <property type="project" value="TreeGrafter"/>
</dbReference>
<dbReference type="PRINTS" id="PR00077">
    <property type="entry name" value="GPDHDRGNASE"/>
</dbReference>
<dbReference type="Pfam" id="PF01210">
    <property type="entry name" value="NAD_Gly3P_dh_N"/>
    <property type="match status" value="1"/>
</dbReference>
<dbReference type="EMBL" id="HF548333">
    <property type="protein sequence ID" value="CCO21896.1"/>
    <property type="molecule type" value="Genomic_DNA"/>
</dbReference>
<name>S0DGS4_9ZZZZ</name>
<dbReference type="PANTHER" id="PTHR11728:SF1">
    <property type="entry name" value="GLYCEROL-3-PHOSPHATE DEHYDROGENASE [NAD(+)] 2, CHLOROPLASTIC"/>
    <property type="match status" value="1"/>
</dbReference>
<evidence type="ECO:0000259" key="4">
    <source>
        <dbReference type="Pfam" id="PF07479"/>
    </source>
</evidence>
<dbReference type="InterPro" id="IPR011128">
    <property type="entry name" value="G3P_DH_NAD-dep_N"/>
</dbReference>
<dbReference type="Gene3D" id="3.40.50.720">
    <property type="entry name" value="NAD(P)-binding Rossmann-like Domain"/>
    <property type="match status" value="1"/>
</dbReference>
<reference evidence="6" key="2">
    <citation type="journal article" date="2013" name="Biotechnol. Biofuels">
        <title>Mining for hemicellulases in the fungus-growing termite Pseudacanthotermes militaris using functional metagenomics.</title>
        <authorList>
            <person name="Bastien G."/>
            <person name="Arnal G."/>
            <person name="Bozonnet S."/>
            <person name="Laguerre S."/>
            <person name="Ferreira F."/>
            <person name="Faure R."/>
            <person name="Henrissat B."/>
            <person name="Lefevre F."/>
            <person name="Robe P."/>
            <person name="Bouchez O."/>
            <person name="Noirot C."/>
            <person name="Dumon C."/>
            <person name="O'Donohue M."/>
        </authorList>
    </citation>
    <scope>NUCLEOTIDE SEQUENCE</scope>
</reference>
<evidence type="ECO:0000256" key="2">
    <source>
        <dbReference type="ARBA" id="ARBA00023002"/>
    </source>
</evidence>
<dbReference type="EMBL" id="HF548277">
    <property type="protein sequence ID" value="CCO20968.1"/>
    <property type="molecule type" value="Genomic_DNA"/>
</dbReference>
<evidence type="ECO:0000259" key="3">
    <source>
        <dbReference type="Pfam" id="PF01210"/>
    </source>
</evidence>
<dbReference type="InterPro" id="IPR006168">
    <property type="entry name" value="G3P_DH_NAD-dep"/>
</dbReference>
<dbReference type="GO" id="GO:0005829">
    <property type="term" value="C:cytosol"/>
    <property type="evidence" value="ECO:0007669"/>
    <property type="project" value="TreeGrafter"/>
</dbReference>
<dbReference type="InterPro" id="IPR006109">
    <property type="entry name" value="G3P_DH_NAD-dep_C"/>
</dbReference>
<dbReference type="SUPFAM" id="SSF51735">
    <property type="entry name" value="NAD(P)-binding Rossmann-fold domains"/>
    <property type="match status" value="1"/>
</dbReference>
<dbReference type="PROSITE" id="PS00957">
    <property type="entry name" value="NAD_G3PDH"/>
    <property type="match status" value="1"/>
</dbReference>
<dbReference type="GO" id="GO:0005975">
    <property type="term" value="P:carbohydrate metabolic process"/>
    <property type="evidence" value="ECO:0007669"/>
    <property type="project" value="InterPro"/>
</dbReference>
<feature type="domain" description="Glycerol-3-phosphate dehydrogenase NAD-dependent C-terminal" evidence="4">
    <location>
        <begin position="193"/>
        <end position="333"/>
    </location>
</feature>
<evidence type="ECO:0000313" key="5">
    <source>
        <dbReference type="EMBL" id="CCO20968.1"/>
    </source>
</evidence>
<proteinExistence type="inferred from homology"/>
<gene>
    <name evidence="6" type="ORF">BN138_1084</name>
    <name evidence="5" type="ORF">BN138_156</name>
</gene>
<dbReference type="GO" id="GO:0051287">
    <property type="term" value="F:NAD binding"/>
    <property type="evidence" value="ECO:0007669"/>
    <property type="project" value="InterPro"/>
</dbReference>
<dbReference type="SUPFAM" id="SSF48179">
    <property type="entry name" value="6-phosphogluconate dehydrogenase C-terminal domain-like"/>
    <property type="match status" value="1"/>
</dbReference>
<accession>S0DGS4</accession>
<reference evidence="6" key="1">
    <citation type="submission" date="2012-10" db="EMBL/GenBank/DDBJ databases">
        <authorList>
            <person name="Sandrine L."/>
        </authorList>
    </citation>
    <scope>NUCLEOTIDE SEQUENCE</scope>
</reference>
<organism evidence="6">
    <name type="scientific">termite gut metagenome</name>
    <dbReference type="NCBI Taxonomy" id="433724"/>
    <lineage>
        <taxon>unclassified sequences</taxon>
        <taxon>metagenomes</taxon>
        <taxon>organismal metagenomes</taxon>
    </lineage>
</organism>
<dbReference type="Gene3D" id="1.10.1040.10">
    <property type="entry name" value="N-(1-d-carboxylethyl)-l-norvaline Dehydrogenase, domain 2"/>
    <property type="match status" value="1"/>
</dbReference>
<dbReference type="InterPro" id="IPR013328">
    <property type="entry name" value="6PGD_dom2"/>
</dbReference>
<dbReference type="GO" id="GO:0046168">
    <property type="term" value="P:glycerol-3-phosphate catabolic process"/>
    <property type="evidence" value="ECO:0007669"/>
    <property type="project" value="InterPro"/>
</dbReference>
<dbReference type="InterPro" id="IPR036291">
    <property type="entry name" value="NAD(P)-bd_dom_sf"/>
</dbReference>
<sequence>MEILIGKESRCAVVGHGSWATGLVKILTDSAGRENGEKVGWYVRNPEVLESLRDEGRNPRYLSDVEFDRSLIDFSGDINHVVGEADVVILAAPSAFVKTYLEGLREGALAGKFVVSAIKGIVPGNYLTITEYLNKQHGLSFGRTGVIGGPSHAEEIALERLSYLTVACKNLDNARIMAHKLSARYIHTTISNDIYGVEYAAILKNIYALSVGIATGLGYGDNFLAVLISNGAREMQRFLDGSYPFERDTNTSAFLGDLLVTAYSPFSRNRRFGMMIGKGLHVKVAQMELGGVAEGYYATETVRHINAAHRIEMPIAEAVYDILYGGASPSKTMRNLTNKLI</sequence>
<keyword evidence="2" id="KW-0560">Oxidoreductase</keyword>
<comment type="similarity">
    <text evidence="1">Belongs to the NAD-dependent glycerol-3-phosphate dehydrogenase family.</text>
</comment>
<dbReference type="Pfam" id="PF07479">
    <property type="entry name" value="NAD_Gly3P_dh_C"/>
    <property type="match status" value="1"/>
</dbReference>
<evidence type="ECO:0000256" key="1">
    <source>
        <dbReference type="ARBA" id="ARBA00011009"/>
    </source>
</evidence>
<dbReference type="PANTHER" id="PTHR11728">
    <property type="entry name" value="GLYCEROL-3-PHOSPHATE DEHYDROGENASE"/>
    <property type="match status" value="1"/>
</dbReference>
<dbReference type="InterPro" id="IPR008927">
    <property type="entry name" value="6-PGluconate_DH-like_C_sf"/>
</dbReference>
<protein>
    <submittedName>
        <fullName evidence="6">Putative NADPH-dependent glycerol-3-phosphate dehydrogenase</fullName>
    </submittedName>
    <submittedName>
        <fullName evidence="5">Putative glycerol-3-phosphate dehydrogenase</fullName>
    </submittedName>
</protein>
<dbReference type="AlphaFoldDB" id="S0DGS4"/>
<evidence type="ECO:0000313" key="6">
    <source>
        <dbReference type="EMBL" id="CCO21896.1"/>
    </source>
</evidence>